<dbReference type="Pfam" id="PF05056">
    <property type="entry name" value="DUF674"/>
    <property type="match status" value="1"/>
</dbReference>
<reference evidence="1" key="1">
    <citation type="journal article" date="2018" name="Nat. Plants">
        <title>Whole-genome landscape of Medicago truncatula symbiotic genes.</title>
        <authorList>
            <person name="Pecrix Y."/>
            <person name="Gamas P."/>
            <person name="Carrere S."/>
        </authorList>
    </citation>
    <scope>NUCLEOTIDE SEQUENCE</scope>
    <source>
        <tissue evidence="1">Leaves</tissue>
    </source>
</reference>
<dbReference type="InterPro" id="IPR007750">
    <property type="entry name" value="DUF674"/>
</dbReference>
<protein>
    <recommendedName>
        <fullName evidence="2">DUF674 family protein</fullName>
    </recommendedName>
</protein>
<dbReference type="AlphaFoldDB" id="A0A396GYL3"/>
<proteinExistence type="predicted"/>
<dbReference type="Proteomes" id="UP000265566">
    <property type="component" value="Chromosome 7"/>
</dbReference>
<dbReference type="PANTHER" id="PTHR33103">
    <property type="entry name" value="OS01G0153900 PROTEIN"/>
    <property type="match status" value="1"/>
</dbReference>
<sequence>MNFYFYLLVATMAAIKKEEQKAAIKKEEQVAAPDTEEQVLLKLLVNKETNKVLIAEAGKDFVDVLFSFLTLPLGTIARLIEKDSKKGPVSIGCLNKLYQGAIDLDEEYMQTETSKEMILHPKNSSEDYCINLKLNIDDIKPTKYFICCRFDCQCIQQKNLYTSTDKNCVYGKPLSRSTFLTHFGRGFVKERAAFVITDDLIVMPNSEFTGLSMLQNSGIKNTSSITEMTINLTKEKVLDLLKCALLSKSTLTDLFLKKKPLIQRSSVFSCDAVIKKNIKIILKLVFRKSNGKILFAQGEKDFVDLLLSFLTFPLGGVVRVLGGNCSLGNIDFLYKSIVDLHANTFLTKEAKKRLVDPHLAPQFNKLSKQILPIQKLRSHYYYYNRFLGLGNSIIQNQFFITDENMNNEYADYVRTDREVNLVSSNPKSPKASDNGYVKAEGHRKYVVTDDLHIATSSPISNLFLINNFKVPLHDVKEKLVTIGCNECLSILKASLSSSSALTNGLRHLLTNVKGEN</sequence>
<comment type="caution">
    <text evidence="1">The sequence shown here is derived from an EMBL/GenBank/DDBJ whole genome shotgun (WGS) entry which is preliminary data.</text>
</comment>
<gene>
    <name evidence="1" type="ORF">MtrunA17_Chr7g0239901</name>
</gene>
<organism evidence="1">
    <name type="scientific">Medicago truncatula</name>
    <name type="common">Barrel medic</name>
    <name type="synonym">Medicago tribuloides</name>
    <dbReference type="NCBI Taxonomy" id="3880"/>
    <lineage>
        <taxon>Eukaryota</taxon>
        <taxon>Viridiplantae</taxon>
        <taxon>Streptophyta</taxon>
        <taxon>Embryophyta</taxon>
        <taxon>Tracheophyta</taxon>
        <taxon>Spermatophyta</taxon>
        <taxon>Magnoliopsida</taxon>
        <taxon>eudicotyledons</taxon>
        <taxon>Gunneridae</taxon>
        <taxon>Pentapetalae</taxon>
        <taxon>rosids</taxon>
        <taxon>fabids</taxon>
        <taxon>Fabales</taxon>
        <taxon>Fabaceae</taxon>
        <taxon>Papilionoideae</taxon>
        <taxon>50 kb inversion clade</taxon>
        <taxon>NPAAA clade</taxon>
        <taxon>Hologalegina</taxon>
        <taxon>IRL clade</taxon>
        <taxon>Trifolieae</taxon>
        <taxon>Medicago</taxon>
    </lineage>
</organism>
<evidence type="ECO:0008006" key="2">
    <source>
        <dbReference type="Google" id="ProtNLM"/>
    </source>
</evidence>
<dbReference type="EMBL" id="PSQE01000007">
    <property type="protein sequence ID" value="RHN46226.1"/>
    <property type="molecule type" value="Genomic_DNA"/>
</dbReference>
<accession>A0A396GYL3</accession>
<name>A0A396GYL3_MEDTR</name>
<evidence type="ECO:0000313" key="1">
    <source>
        <dbReference type="EMBL" id="RHN46226.1"/>
    </source>
</evidence>
<dbReference type="Gramene" id="rna40680">
    <property type="protein sequence ID" value="RHN46226.1"/>
    <property type="gene ID" value="gene40680"/>
</dbReference>
<dbReference type="PANTHER" id="PTHR33103:SF43">
    <property type="entry name" value="DUF674 FAMILY PROTEIN"/>
    <property type="match status" value="1"/>
</dbReference>